<dbReference type="InterPro" id="IPR052992">
    <property type="entry name" value="SDR_member_12"/>
</dbReference>
<dbReference type="InterPro" id="IPR002347">
    <property type="entry name" value="SDR_fam"/>
</dbReference>
<dbReference type="PANTHER" id="PTHR44656:SF7">
    <property type="entry name" value="DEHYDROGENASE_REDUCTASE SDR FAMILY MEMBER 12"/>
    <property type="match status" value="1"/>
</dbReference>
<dbReference type="AlphaFoldDB" id="A0A131Y2L1"/>
<dbReference type="InterPro" id="IPR036291">
    <property type="entry name" value="NAD(P)-bd_dom_sf"/>
</dbReference>
<name>A0A131Y2L1_IXORI</name>
<accession>A0A131Y2L1</accession>
<organism evidence="1">
    <name type="scientific">Ixodes ricinus</name>
    <name type="common">Common tick</name>
    <name type="synonym">Acarus ricinus</name>
    <dbReference type="NCBI Taxonomy" id="34613"/>
    <lineage>
        <taxon>Eukaryota</taxon>
        <taxon>Metazoa</taxon>
        <taxon>Ecdysozoa</taxon>
        <taxon>Arthropoda</taxon>
        <taxon>Chelicerata</taxon>
        <taxon>Arachnida</taxon>
        <taxon>Acari</taxon>
        <taxon>Parasitiformes</taxon>
        <taxon>Ixodida</taxon>
        <taxon>Ixodoidea</taxon>
        <taxon>Ixodidae</taxon>
        <taxon>Ixodinae</taxon>
        <taxon>Ixodes</taxon>
    </lineage>
</organism>
<reference evidence="3" key="3">
    <citation type="submission" date="2019-12" db="EMBL/GenBank/DDBJ databases">
        <title>An insight into the sialome of adult female Ixodes ricinus ticks feeding for 6 days.</title>
        <authorList>
            <person name="Perner J."/>
            <person name="Ribeiro J.M.C."/>
        </authorList>
    </citation>
    <scope>NUCLEOTIDE SEQUENCE</scope>
    <source>
        <strain evidence="3">Semi-engorged</strain>
        <tissue evidence="3">Salivary glands</tissue>
    </source>
</reference>
<reference evidence="2" key="2">
    <citation type="journal article" date="2018" name="PLoS Negl. Trop. Dis.">
        <title>Sialome diversity of ticks revealed by RNAseq of single tick salivary glands.</title>
        <authorList>
            <person name="Perner J."/>
            <person name="Kropackova S."/>
            <person name="Kopacek P."/>
            <person name="Ribeiro J.M."/>
        </authorList>
    </citation>
    <scope>NUCLEOTIDE SEQUENCE</scope>
    <source>
        <strain evidence="2">Siblings of single egg batch collected in Ceske Budejovice</strain>
        <tissue evidence="2">Salivary glands</tissue>
    </source>
</reference>
<protein>
    <submittedName>
        <fullName evidence="1 2">Putative dehydrogenase with different specificities</fullName>
    </submittedName>
</protein>
<dbReference type="PANTHER" id="PTHR44656">
    <property type="entry name" value="DEHYDROGENASE/REDUCTASE SDR FAMILY MEMBER 12"/>
    <property type="match status" value="1"/>
</dbReference>
<dbReference type="EMBL" id="GEFM01002679">
    <property type="protein sequence ID" value="JAP73117.1"/>
    <property type="molecule type" value="mRNA"/>
</dbReference>
<dbReference type="EMBL" id="GIFC01016184">
    <property type="protein sequence ID" value="MXU98267.1"/>
    <property type="molecule type" value="Transcribed_RNA"/>
</dbReference>
<evidence type="ECO:0000313" key="3">
    <source>
        <dbReference type="EMBL" id="MXU98267.1"/>
    </source>
</evidence>
<reference evidence="1" key="1">
    <citation type="submission" date="2016-02" db="EMBL/GenBank/DDBJ databases">
        <title>RNAseq analyses of the midgut from blood- or serum-fed Ixodes ricinus ticks.</title>
        <authorList>
            <person name="Perner J."/>
            <person name="Provaznik J."/>
            <person name="Schrenkova J."/>
            <person name="Urbanova V."/>
            <person name="Ribeiro J.M."/>
            <person name="Kopacek P."/>
        </authorList>
    </citation>
    <scope>NUCLEOTIDE SEQUENCE</scope>
    <source>
        <tissue evidence="1">Gut</tissue>
    </source>
</reference>
<dbReference type="Gene3D" id="3.40.50.720">
    <property type="entry name" value="NAD(P)-binding Rossmann-like Domain"/>
    <property type="match status" value="1"/>
</dbReference>
<dbReference type="EMBL" id="GEGO01002213">
    <property type="protein sequence ID" value="JAR93191.1"/>
    <property type="molecule type" value="Transcribed_RNA"/>
</dbReference>
<evidence type="ECO:0000313" key="1">
    <source>
        <dbReference type="EMBL" id="JAP73117.1"/>
    </source>
</evidence>
<proteinExistence type="evidence at transcript level"/>
<sequence length="323" mass="36132">MTSFYRNVFWFAKGMKEYSRSGFRTACRSFNLPDLDVDCSGKVFMVTGATGTLGKVVAIQLAQKGGTVHLVCKNKDKADALKKTILDITENEEAVVVHVLDLSDPQQVFHFAKSFVESHGILHVLINCASTITHDREIGENGLEKMFATNTLGVHILIKSLLPVLNQSCEPRVVLVTCGSLLMQRLDPVDLQFECMFPYDGLAAFMQTKRHQAVMVEHYAEANPGIHFSAMHPGWLESQGVKEAVPKLLRKVPVPCRTVEEAADTILWLAISRAALKHSSGMFFQDRRTTCPHLPFGKTKTSLDDEKFFMQNLEDFVKKLELS</sequence>
<dbReference type="SUPFAM" id="SSF51735">
    <property type="entry name" value="NAD(P)-binding Rossmann-fold domains"/>
    <property type="match status" value="1"/>
</dbReference>
<evidence type="ECO:0000313" key="2">
    <source>
        <dbReference type="EMBL" id="JAR93191.1"/>
    </source>
</evidence>
<dbReference type="Pfam" id="PF00106">
    <property type="entry name" value="adh_short"/>
    <property type="match status" value="1"/>
</dbReference>